<reference evidence="2" key="1">
    <citation type="submission" date="2021-10" db="EMBL/GenBank/DDBJ databases">
        <title>Tropical sea cucumber genome reveals ecological adaptation and Cuvierian tubules defense mechanism.</title>
        <authorList>
            <person name="Chen T."/>
        </authorList>
    </citation>
    <scope>NUCLEOTIDE SEQUENCE</scope>
    <source>
        <strain evidence="2">Nanhai2018</strain>
        <tissue evidence="2">Muscle</tissue>
    </source>
</reference>
<dbReference type="Pfam" id="PF00078">
    <property type="entry name" value="RVT_1"/>
    <property type="match status" value="1"/>
</dbReference>
<dbReference type="CDD" id="cd01650">
    <property type="entry name" value="RT_nLTR_like"/>
    <property type="match status" value="1"/>
</dbReference>
<dbReference type="OrthoDB" id="8958079at2759"/>
<dbReference type="PANTHER" id="PTHR31635">
    <property type="entry name" value="REVERSE TRANSCRIPTASE DOMAIN-CONTAINING PROTEIN-RELATED"/>
    <property type="match status" value="1"/>
</dbReference>
<feature type="domain" description="Reverse transcriptase" evidence="1">
    <location>
        <begin position="494"/>
        <end position="762"/>
    </location>
</feature>
<gene>
    <name evidence="2" type="ORF">HOLleu_43090</name>
</gene>
<protein>
    <recommendedName>
        <fullName evidence="1">Reverse transcriptase domain-containing protein</fullName>
    </recommendedName>
</protein>
<dbReference type="InterPro" id="IPR043502">
    <property type="entry name" value="DNA/RNA_pol_sf"/>
</dbReference>
<dbReference type="InterPro" id="IPR036691">
    <property type="entry name" value="Endo/exonu/phosph_ase_sf"/>
</dbReference>
<dbReference type="PROSITE" id="PS50878">
    <property type="entry name" value="RT_POL"/>
    <property type="match status" value="1"/>
</dbReference>
<dbReference type="InterPro" id="IPR005135">
    <property type="entry name" value="Endo/exonuclease/phosphatase"/>
</dbReference>
<accession>A0A9Q0YC67</accession>
<keyword evidence="3" id="KW-1185">Reference proteome</keyword>
<name>A0A9Q0YC67_HOLLE</name>
<proteinExistence type="predicted"/>
<evidence type="ECO:0000259" key="1">
    <source>
        <dbReference type="PROSITE" id="PS50878"/>
    </source>
</evidence>
<dbReference type="PANTHER" id="PTHR31635:SF196">
    <property type="entry name" value="REVERSE TRANSCRIPTASE DOMAIN-CONTAINING PROTEIN-RELATED"/>
    <property type="match status" value="1"/>
</dbReference>
<dbReference type="Proteomes" id="UP001152320">
    <property type="component" value="Unassembled WGS sequence"/>
</dbReference>
<sequence length="1286" mass="148183">MVSIASLNCNGLLSKERREALFSFCANQKYDVIFLQETFWDQPLHEKATVEWQGKVISSFYNIDRRKGVSVLIRRDSDIEILKSTNHIHGRLLQIDCAIDDQIVTMFNVYAPNIPSERKILFSDLYNILSSVTSPCIVAGDFNTVINSKLDRYPGVPRPDCSRRVLAKLMNDFNLLDIWREQNPCKIEYTRIRNAVTGRTASRIDRLLISKSLMLSVSRSSINPYPKSDHNVVAILLNLSVIPRGKGTWILNNSLLKDEMFCAMIRNVIKTLTTEEDYENNFLSWYDRFKRVVKTTAIKYGSEKQRISRTLKKRLRKAINYENYKASKYPDYDITRLTLLEDELNDLIADEIEGALIRSKVKWIEEGEKSTKFFLNLEKSRQKKKVMRQVLTANGELIADQEKILKEQASFYKCLYKSEGVFSKNITLLTNLITRKLSCTEKSFCDKPITTDELYLAIKDMENNKSPGLDGISVEFYKTFWPEMSAIFDKLVLSIFDAGVLSESMREGVLTLIPKKGDLRRLTNWRPISLLNIDYKIIAKVLASRVSSVISSLVSEDQSCCVPGRDIAHNVLLIKNITDYMHANNISGYILKIDQLKAFDRVEHAYLSDVLLKMGFGANFRKWVSILYNKIYGCVKHNGNISEKFPIERGVRQGCPLSAILYVLTAEPFHEAVYKCKEISGITFLDHEAKMFQHADDTTFITSDLGCVSNIFRIIELYENGSGSKCNMEKTELLTIGNNAIPSPAFNFPVRNDFIQILGVYIGNNSRDVERENWCKKTETCCSILSKWKGRKLSFKGKALVINSLAVSRLVYLTSILHVPNWVIDRVRNSITDFIWNGKRPLISYDTLILPFERGGLNLCDLQLKKEALRIKFISLLLRNEISCKLRRLMLYFLNHYENMRLGMNIFRTIPQVGSLRHVSPYYKEMLLAWRKIVYDRVCPPRDRSEILSQPIFHNSFIKDRYGNVLFNQAFIDGGIVYLSDIMYEILPSSLPAESILECIQLANPRTVSDIHSVSTTLQTILDCLPNGWLNSIFSSDRVVNDHNDDIPTICITVNEVPCDVSSLTTKGATHLLRAFNTNQPKGEIYWANKFSDLSFSKRWQNVYKGLCTNSEADINFKTLHNIFFTNEKLYNCCMIDSPLCTLCGIDNENLFHLFIACPLVNTLWSRLVSKLRIVFDNDDLNVWVIITLFGADLNFSNINRLLLDFVFTTYKIVINRARLSALDNNPVFSIDQLFYNSLKKKIKYLYHHFKFREKLSKFWCIFEKSKLIEFDSQSDFNYRFIFDTG</sequence>
<organism evidence="2 3">
    <name type="scientific">Holothuria leucospilota</name>
    <name type="common">Black long sea cucumber</name>
    <name type="synonym">Mertensiothuria leucospilota</name>
    <dbReference type="NCBI Taxonomy" id="206669"/>
    <lineage>
        <taxon>Eukaryota</taxon>
        <taxon>Metazoa</taxon>
        <taxon>Echinodermata</taxon>
        <taxon>Eleutherozoa</taxon>
        <taxon>Echinozoa</taxon>
        <taxon>Holothuroidea</taxon>
        <taxon>Aspidochirotacea</taxon>
        <taxon>Aspidochirotida</taxon>
        <taxon>Holothuriidae</taxon>
        <taxon>Holothuria</taxon>
    </lineage>
</organism>
<dbReference type="EMBL" id="JAIZAY010000205">
    <property type="protein sequence ID" value="KAJ8018746.1"/>
    <property type="molecule type" value="Genomic_DNA"/>
</dbReference>
<dbReference type="InterPro" id="IPR000477">
    <property type="entry name" value="RT_dom"/>
</dbReference>
<dbReference type="SUPFAM" id="SSF56219">
    <property type="entry name" value="DNase I-like"/>
    <property type="match status" value="1"/>
</dbReference>
<dbReference type="GO" id="GO:0003824">
    <property type="term" value="F:catalytic activity"/>
    <property type="evidence" value="ECO:0007669"/>
    <property type="project" value="InterPro"/>
</dbReference>
<dbReference type="SUPFAM" id="SSF56672">
    <property type="entry name" value="DNA/RNA polymerases"/>
    <property type="match status" value="1"/>
</dbReference>
<evidence type="ECO:0000313" key="2">
    <source>
        <dbReference type="EMBL" id="KAJ8018746.1"/>
    </source>
</evidence>
<dbReference type="Gene3D" id="3.60.10.10">
    <property type="entry name" value="Endonuclease/exonuclease/phosphatase"/>
    <property type="match status" value="1"/>
</dbReference>
<dbReference type="CDD" id="cd09076">
    <property type="entry name" value="L1-EN"/>
    <property type="match status" value="1"/>
</dbReference>
<evidence type="ECO:0000313" key="3">
    <source>
        <dbReference type="Proteomes" id="UP001152320"/>
    </source>
</evidence>
<comment type="caution">
    <text evidence="2">The sequence shown here is derived from an EMBL/GenBank/DDBJ whole genome shotgun (WGS) entry which is preliminary data.</text>
</comment>
<dbReference type="Pfam" id="PF03372">
    <property type="entry name" value="Exo_endo_phos"/>
    <property type="match status" value="1"/>
</dbReference>